<gene>
    <name evidence="2" type="ORF">KC01_LOCUS4772</name>
</gene>
<feature type="region of interest" description="Disordered" evidence="1">
    <location>
        <begin position="77"/>
        <end position="99"/>
    </location>
</feature>
<accession>A0AAV2J7E9</accession>
<protein>
    <submittedName>
        <fullName evidence="2">Uncharacterized protein</fullName>
    </submittedName>
</protein>
<proteinExistence type="predicted"/>
<feature type="region of interest" description="Disordered" evidence="1">
    <location>
        <begin position="18"/>
        <end position="47"/>
    </location>
</feature>
<dbReference type="AlphaFoldDB" id="A0AAV2J7E9"/>
<evidence type="ECO:0000313" key="2">
    <source>
        <dbReference type="EMBL" id="CAL1572763.1"/>
    </source>
</evidence>
<reference evidence="2 3" key="1">
    <citation type="submission" date="2024-04" db="EMBL/GenBank/DDBJ databases">
        <authorList>
            <person name="Waldvogel A.-M."/>
            <person name="Schoenle A."/>
        </authorList>
    </citation>
    <scope>NUCLEOTIDE SEQUENCE [LARGE SCALE GENOMIC DNA]</scope>
</reference>
<keyword evidence="3" id="KW-1185">Reference proteome</keyword>
<dbReference type="EMBL" id="OZ035833">
    <property type="protein sequence ID" value="CAL1572763.1"/>
    <property type="molecule type" value="Genomic_DNA"/>
</dbReference>
<name>A0AAV2J7E9_KNICA</name>
<organism evidence="2 3">
    <name type="scientific">Knipowitschia caucasica</name>
    <name type="common">Caucasian dwarf goby</name>
    <name type="synonym">Pomatoschistus caucasicus</name>
    <dbReference type="NCBI Taxonomy" id="637954"/>
    <lineage>
        <taxon>Eukaryota</taxon>
        <taxon>Metazoa</taxon>
        <taxon>Chordata</taxon>
        <taxon>Craniata</taxon>
        <taxon>Vertebrata</taxon>
        <taxon>Euteleostomi</taxon>
        <taxon>Actinopterygii</taxon>
        <taxon>Neopterygii</taxon>
        <taxon>Teleostei</taxon>
        <taxon>Neoteleostei</taxon>
        <taxon>Acanthomorphata</taxon>
        <taxon>Gobiaria</taxon>
        <taxon>Gobiiformes</taxon>
        <taxon>Gobioidei</taxon>
        <taxon>Gobiidae</taxon>
        <taxon>Gobiinae</taxon>
        <taxon>Knipowitschia</taxon>
    </lineage>
</organism>
<dbReference type="Proteomes" id="UP001497482">
    <property type="component" value="Chromosome 11"/>
</dbReference>
<sequence length="99" mass="10117">MVVKEEKMNGGAGVCWGCALPPPPPSPPSAQQTTPTGDRRAEAEGWSSRFVREGHLCTSSAAAAPQVCSRADAVTVGHYGGQGARGARGASMHRGSSEP</sequence>
<evidence type="ECO:0000313" key="3">
    <source>
        <dbReference type="Proteomes" id="UP001497482"/>
    </source>
</evidence>
<evidence type="ECO:0000256" key="1">
    <source>
        <dbReference type="SAM" id="MobiDB-lite"/>
    </source>
</evidence>